<dbReference type="GO" id="GO:0005737">
    <property type="term" value="C:cytoplasm"/>
    <property type="evidence" value="ECO:0007669"/>
    <property type="project" value="UniProtKB-SubCell"/>
</dbReference>
<dbReference type="InterPro" id="IPR041966">
    <property type="entry name" value="LOTUS-like"/>
</dbReference>
<feature type="domain" description="Tudor" evidence="8">
    <location>
        <begin position="1085"/>
        <end position="1145"/>
    </location>
</feature>
<dbReference type="PANTHER" id="PTHR22948">
    <property type="entry name" value="TUDOR DOMAIN CONTAINING PROTEIN"/>
    <property type="match status" value="1"/>
</dbReference>
<feature type="region of interest" description="Disordered" evidence="6">
    <location>
        <begin position="97"/>
        <end position="240"/>
    </location>
</feature>
<dbReference type="CDD" id="cd09972">
    <property type="entry name" value="LOTUS_TDRD_OSKAR"/>
    <property type="match status" value="1"/>
</dbReference>
<evidence type="ECO:0000256" key="1">
    <source>
        <dbReference type="ARBA" id="ARBA00004496"/>
    </source>
</evidence>
<evidence type="ECO:0000256" key="3">
    <source>
        <dbReference type="ARBA" id="ARBA00022737"/>
    </source>
</evidence>
<evidence type="ECO:0000256" key="6">
    <source>
        <dbReference type="SAM" id="MobiDB-lite"/>
    </source>
</evidence>
<evidence type="ECO:0000256" key="4">
    <source>
        <dbReference type="ARBA" id="ARBA00022871"/>
    </source>
</evidence>
<dbReference type="GO" id="GO:0007283">
    <property type="term" value="P:spermatogenesis"/>
    <property type="evidence" value="ECO:0007669"/>
    <property type="project" value="UniProtKB-KW"/>
</dbReference>
<keyword evidence="4" id="KW-0744">Spermatogenesis</keyword>
<dbReference type="InterPro" id="IPR002999">
    <property type="entry name" value="Tudor"/>
</dbReference>
<comment type="caution">
    <text evidence="10">The sequence shown here is derived from an EMBL/GenBank/DDBJ whole genome shotgun (WGS) entry which is preliminary data.</text>
</comment>
<dbReference type="PANTHER" id="PTHR22948:SF77">
    <property type="entry name" value="SERINE_THREONINE-PROTEIN KINASE 31-LIKE ISOFORM X1"/>
    <property type="match status" value="1"/>
</dbReference>
<sequence length="1239" mass="138907">MANVSPKRFSEEAEAAVSVLRAIVTSKKGASTVHSVLADFRELEGGPLMYKKFGFPNADEFLKATGAFVVQSRMGESVVFAKHSAASAHIQKMVSAQRSTKTRKSGFAVLRQPQKRTGGSSWNPSAYSKMYPRVPYPAQKKYPQQQQYSSYQRNNVNPSPKQFFPPGSAKYSFNSQPKPLMSLKIAPPAQQSTPVNRPEANNNSSAAKNLNRATQGQGPLPNNDLRHRINNDRAPPPQQRQLSSLELKNRTNQHQQQDLQSPTHVINKDVLQKTIYDALASNQAFNAPRSVNARLSTDVVRTSEPVKPFEASPNGVGQQPRQEFSRPVRPAAASPQALILTPPVVPLPTLPGKKSLQERLKINQQVDSVDLEKAAKVVAPQTSPPRAPELTQQTSVSSQPVTPPATNVVNAAKEPFQWNDPNATPVELLVQYAQHNGFSRPIYKYLRLKNQRFQCRVTVNGSTYSTYPADYANEFECQFAAARTAIENIKRESERNNYSVCLWTDYEIAVKLYELLLNCPSGMFSKNIPDAFLEAHQSLLPDQWESEIMLARPRMFYKEEVSQASIYFAVAGENGSSESDGSITSEAKIMSVNLVELPWEKTYWDIYVTAPVSTVEVWARLVGPKHSDRMDALSTEIELEMMDLKNQQKPKSVKSGEFYLLLIMDCWHRIRVDEVDYESNTAMCFFIDTGDQETVALDTIYVCDSRYLELPAQSVCFTLDKLEDFGENPNAKPHLDNLICGKVSIGQILTTKEEYDKFDTIKIMLYDTSTDEDVNLNEILLEHICADTPVPELQRNGVTTVTIVFVDDEGNVYCQLKDTAMVYIQKLINNLVENGALDNHHRGLYKTSGDHQLYLVRDEEDHKYYRAAKESKGVGSTVSVLYIDYGIRKTVQSVNLYRLQALSAALSRYPAQAIRTKLFDLPEMNEYLLSRLRALLKPGETAMVKVAAMSSVVPLVKVHMHYGENHILVCLNDSIRAEMELEINSEEVICDPRVAANDANSSFSSTASSARTQFSSPVPSQVVPRLTKCPLPRVGDLFDVTVTIASSPNYFIVQPYRHAKELNTLMVDLQTYCKGTGAQMVPPDSVKQGEVYAGFDSDDGNWYRVLVVNILCGPTLIHVYFCDFGQIKMLDSKMLRVLPQQLRHLLPQQAVKAKLYGVQPRHGDWSTEDAVRFQQLTEGKKFASYIRSIQADEFNPNDDIVELELIDVSTSEDIMVHQQLVDEGRAVLTNKLTFYAYAA</sequence>
<keyword evidence="3" id="KW-0677">Repeat</keyword>
<feature type="domain" description="HTH OST-type" evidence="9">
    <location>
        <begin position="12"/>
        <end position="85"/>
    </location>
</feature>
<dbReference type="InterPro" id="IPR025605">
    <property type="entry name" value="OST-HTH/LOTUS_dom"/>
</dbReference>
<comment type="subcellular location">
    <subcellularLocation>
        <location evidence="1">Cytoplasm</location>
    </subcellularLocation>
</comment>
<feature type="compositionally biased region" description="Polar residues" evidence="6">
    <location>
        <begin position="115"/>
        <end position="126"/>
    </location>
</feature>
<dbReference type="InterPro" id="IPR014720">
    <property type="entry name" value="dsRBD_dom"/>
</dbReference>
<dbReference type="Gene3D" id="3.30.420.610">
    <property type="entry name" value="LOTUS domain-like"/>
    <property type="match status" value="1"/>
</dbReference>
<reference evidence="10 11" key="1">
    <citation type="submission" date="2024-05" db="EMBL/GenBank/DDBJ databases">
        <title>Culex pipiens pipiens assembly and annotation.</title>
        <authorList>
            <person name="Alout H."/>
            <person name="Durand T."/>
        </authorList>
    </citation>
    <scope>NUCLEOTIDE SEQUENCE [LARGE SCALE GENOMIC DNA]</scope>
    <source>
        <strain evidence="10">HA-2024</strain>
        <tissue evidence="10">Whole body</tissue>
    </source>
</reference>
<protein>
    <recommendedName>
        <fullName evidence="12">Tudor domain-containing protein 7</fullName>
    </recommendedName>
</protein>
<dbReference type="PROSITE" id="PS50137">
    <property type="entry name" value="DS_RBD"/>
    <property type="match status" value="1"/>
</dbReference>
<dbReference type="Pfam" id="PF12872">
    <property type="entry name" value="OST-HTH"/>
    <property type="match status" value="1"/>
</dbReference>
<dbReference type="PROSITE" id="PS51644">
    <property type="entry name" value="HTH_OST"/>
    <property type="match status" value="1"/>
</dbReference>
<dbReference type="AlphaFoldDB" id="A0ABD1DI31"/>
<feature type="region of interest" description="Disordered" evidence="6">
    <location>
        <begin position="377"/>
        <end position="405"/>
    </location>
</feature>
<name>A0ABD1DI31_CULPP</name>
<keyword evidence="5" id="KW-0694">RNA-binding</keyword>
<proteinExistence type="predicted"/>
<evidence type="ECO:0008006" key="12">
    <source>
        <dbReference type="Google" id="ProtNLM"/>
    </source>
</evidence>
<dbReference type="EMBL" id="JBEHCU010005607">
    <property type="protein sequence ID" value="KAL1399256.1"/>
    <property type="molecule type" value="Genomic_DNA"/>
</dbReference>
<dbReference type="GO" id="GO:0030154">
    <property type="term" value="P:cell differentiation"/>
    <property type="evidence" value="ECO:0007669"/>
    <property type="project" value="UniProtKB-ARBA"/>
</dbReference>
<evidence type="ECO:0000259" key="7">
    <source>
        <dbReference type="PROSITE" id="PS50137"/>
    </source>
</evidence>
<dbReference type="InterPro" id="IPR035437">
    <property type="entry name" value="SNase_OB-fold_sf"/>
</dbReference>
<dbReference type="CDD" id="cd20379">
    <property type="entry name" value="Tudor_dTUD-like"/>
    <property type="match status" value="1"/>
</dbReference>
<dbReference type="Gene3D" id="3.30.160.20">
    <property type="match status" value="1"/>
</dbReference>
<gene>
    <name evidence="10" type="ORF">pipiens_020123</name>
</gene>
<dbReference type="Gene3D" id="2.40.50.90">
    <property type="match status" value="2"/>
</dbReference>
<dbReference type="SUPFAM" id="SSF63748">
    <property type="entry name" value="Tudor/PWWP/MBT"/>
    <property type="match status" value="3"/>
</dbReference>
<accession>A0ABD1DI31</accession>
<dbReference type="Proteomes" id="UP001562425">
    <property type="component" value="Unassembled WGS sequence"/>
</dbReference>
<evidence type="ECO:0000313" key="11">
    <source>
        <dbReference type="Proteomes" id="UP001562425"/>
    </source>
</evidence>
<evidence type="ECO:0000259" key="9">
    <source>
        <dbReference type="PROSITE" id="PS51644"/>
    </source>
</evidence>
<dbReference type="GO" id="GO:0003723">
    <property type="term" value="F:RNA binding"/>
    <property type="evidence" value="ECO:0007669"/>
    <property type="project" value="UniProtKB-UniRule"/>
</dbReference>
<organism evidence="10 11">
    <name type="scientific">Culex pipiens pipiens</name>
    <name type="common">Northern house mosquito</name>
    <dbReference type="NCBI Taxonomy" id="38569"/>
    <lineage>
        <taxon>Eukaryota</taxon>
        <taxon>Metazoa</taxon>
        <taxon>Ecdysozoa</taxon>
        <taxon>Arthropoda</taxon>
        <taxon>Hexapoda</taxon>
        <taxon>Insecta</taxon>
        <taxon>Pterygota</taxon>
        <taxon>Neoptera</taxon>
        <taxon>Endopterygota</taxon>
        <taxon>Diptera</taxon>
        <taxon>Nematocera</taxon>
        <taxon>Culicoidea</taxon>
        <taxon>Culicidae</taxon>
        <taxon>Culicinae</taxon>
        <taxon>Culicini</taxon>
        <taxon>Culex</taxon>
        <taxon>Culex</taxon>
    </lineage>
</organism>
<dbReference type="Gene3D" id="2.30.30.140">
    <property type="match status" value="3"/>
</dbReference>
<dbReference type="Pfam" id="PF00567">
    <property type="entry name" value="TUDOR"/>
    <property type="match status" value="3"/>
</dbReference>
<keyword evidence="4" id="KW-0221">Differentiation</keyword>
<evidence type="ECO:0000256" key="2">
    <source>
        <dbReference type="ARBA" id="ARBA00022490"/>
    </source>
</evidence>
<dbReference type="GO" id="GO:0010468">
    <property type="term" value="P:regulation of gene expression"/>
    <property type="evidence" value="ECO:0007669"/>
    <property type="project" value="UniProtKB-ARBA"/>
</dbReference>
<dbReference type="PROSITE" id="PS50304">
    <property type="entry name" value="TUDOR"/>
    <property type="match status" value="1"/>
</dbReference>
<dbReference type="SMART" id="SM00333">
    <property type="entry name" value="TUDOR"/>
    <property type="match status" value="3"/>
</dbReference>
<keyword evidence="11" id="KW-1185">Reference proteome</keyword>
<dbReference type="InterPro" id="IPR050621">
    <property type="entry name" value="Tudor_domain_containing"/>
</dbReference>
<feature type="compositionally biased region" description="Low complexity" evidence="6">
    <location>
        <begin position="136"/>
        <end position="152"/>
    </location>
</feature>
<feature type="compositionally biased region" description="Polar residues" evidence="6">
    <location>
        <begin position="390"/>
        <end position="405"/>
    </location>
</feature>
<keyword evidence="2" id="KW-0963">Cytoplasm</keyword>
<evidence type="ECO:0000313" key="10">
    <source>
        <dbReference type="EMBL" id="KAL1399256.1"/>
    </source>
</evidence>
<dbReference type="SUPFAM" id="SSF54768">
    <property type="entry name" value="dsRNA-binding domain-like"/>
    <property type="match status" value="1"/>
</dbReference>
<evidence type="ECO:0000259" key="8">
    <source>
        <dbReference type="PROSITE" id="PS50304"/>
    </source>
</evidence>
<evidence type="ECO:0000256" key="5">
    <source>
        <dbReference type="PROSITE-ProRule" id="PRU00266"/>
    </source>
</evidence>
<feature type="domain" description="DRBM" evidence="7">
    <location>
        <begin position="424"/>
        <end position="491"/>
    </location>
</feature>
<feature type="compositionally biased region" description="Low complexity" evidence="6">
    <location>
        <begin position="200"/>
        <end position="213"/>
    </location>
</feature>